<gene>
    <name evidence="3" type="ORF">C6Y40_12015</name>
</gene>
<feature type="transmembrane region" description="Helical" evidence="1">
    <location>
        <begin position="330"/>
        <end position="348"/>
    </location>
</feature>
<keyword evidence="1" id="KW-0812">Transmembrane</keyword>
<evidence type="ECO:0000256" key="1">
    <source>
        <dbReference type="SAM" id="Phobius"/>
    </source>
</evidence>
<feature type="transmembrane region" description="Helical" evidence="1">
    <location>
        <begin position="16"/>
        <end position="41"/>
    </location>
</feature>
<comment type="caution">
    <text evidence="3">The sequence shown here is derived from an EMBL/GenBank/DDBJ whole genome shotgun (WGS) entry which is preliminary data.</text>
</comment>
<feature type="transmembrane region" description="Helical" evidence="1">
    <location>
        <begin position="288"/>
        <end position="310"/>
    </location>
</feature>
<sequence>MTMSTERIEYLDALRAFALILGVVFHAGLSFMPVFIGWAVMDINTSPVVSIFSLVSHSFRMPLFFLIAGFFTCMSLQKYGVKALATSRAVRLGIPFIAGWFLLRPLLVSGWVMGGQSMRGEADIPDGLWQGLNSLTELPAGMFTGTHLWFLYYLMLFTAIAVLVSSLLERVPATSQSLALAGKRFLAWLCTSRLGLVLRCLLVAGCLWWMEHWGLDTPDKSLWPHIPLLLIYGGFFLLGWGLYQHQPLLADFMQISWFLLTWLVISVMGAIFLSAYEMHPGHEFYLYYKAGFVLCYASIMWLLTAALMTVCKRLFSQPNATISYLSARAYWLYLIHLPLVVWLQVAFAEMPLHWLVKLISITLITLAIAFTLFELIVKRTWLQYVLSGASKPVAKRAG</sequence>
<evidence type="ECO:0000259" key="2">
    <source>
        <dbReference type="Pfam" id="PF01757"/>
    </source>
</evidence>
<protein>
    <recommendedName>
        <fullName evidence="2">Acyltransferase 3 domain-containing protein</fullName>
    </recommendedName>
</protein>
<reference evidence="4" key="1">
    <citation type="journal article" date="2020" name="Int. J. Syst. Evol. Microbiol.">
        <title>Alteromonas alba sp. nov., a marine bacterium isolated from the seawater of the West Pacific Ocean.</title>
        <authorList>
            <person name="Sun C."/>
            <person name="Wu Y.-H."/>
            <person name="Xamxidin M."/>
            <person name="Cheng H."/>
            <person name="Xu X.-W."/>
        </authorList>
    </citation>
    <scope>NUCLEOTIDE SEQUENCE [LARGE SCALE GENOMIC DNA]</scope>
    <source>
        <strain evidence="4">190</strain>
    </source>
</reference>
<feature type="transmembrane region" description="Helical" evidence="1">
    <location>
        <begin position="222"/>
        <end position="243"/>
    </location>
</feature>
<feature type="transmembrane region" description="Helical" evidence="1">
    <location>
        <begin position="185"/>
        <end position="210"/>
    </location>
</feature>
<dbReference type="PANTHER" id="PTHR36927">
    <property type="entry name" value="BLR4337 PROTEIN"/>
    <property type="match status" value="1"/>
</dbReference>
<keyword evidence="4" id="KW-1185">Reference proteome</keyword>
<organism evidence="3 4">
    <name type="scientific">Alteromonas alba</name>
    <dbReference type="NCBI Taxonomy" id="2079529"/>
    <lineage>
        <taxon>Bacteria</taxon>
        <taxon>Pseudomonadati</taxon>
        <taxon>Pseudomonadota</taxon>
        <taxon>Gammaproteobacteria</taxon>
        <taxon>Alteromonadales</taxon>
        <taxon>Alteromonadaceae</taxon>
        <taxon>Alteromonas/Salinimonas group</taxon>
        <taxon>Alteromonas</taxon>
    </lineage>
</organism>
<name>A0A2S9VAK4_9ALTE</name>
<keyword evidence="1" id="KW-0472">Membrane</keyword>
<accession>A0A2S9VAK4</accession>
<dbReference type="OrthoDB" id="341887at2"/>
<keyword evidence="1" id="KW-1133">Transmembrane helix</keyword>
<feature type="transmembrane region" description="Helical" evidence="1">
    <location>
        <begin position="92"/>
        <end position="113"/>
    </location>
</feature>
<dbReference type="Pfam" id="PF01757">
    <property type="entry name" value="Acyl_transf_3"/>
    <property type="match status" value="1"/>
</dbReference>
<dbReference type="GO" id="GO:0016747">
    <property type="term" value="F:acyltransferase activity, transferring groups other than amino-acyl groups"/>
    <property type="evidence" value="ECO:0007669"/>
    <property type="project" value="InterPro"/>
</dbReference>
<feature type="domain" description="Acyltransferase 3" evidence="2">
    <location>
        <begin position="9"/>
        <end position="372"/>
    </location>
</feature>
<evidence type="ECO:0000313" key="3">
    <source>
        <dbReference type="EMBL" id="PRO73335.1"/>
    </source>
</evidence>
<proteinExistence type="predicted"/>
<dbReference type="InterPro" id="IPR050623">
    <property type="entry name" value="Glucan_succinyl_AcylTrfase"/>
</dbReference>
<dbReference type="InterPro" id="IPR002656">
    <property type="entry name" value="Acyl_transf_3_dom"/>
</dbReference>
<feature type="transmembrane region" description="Helical" evidence="1">
    <location>
        <begin position="255"/>
        <end position="276"/>
    </location>
</feature>
<dbReference type="RefSeq" id="WP_105934798.1">
    <property type="nucleotide sequence ID" value="NZ_PVNP01000124.1"/>
</dbReference>
<dbReference type="PANTHER" id="PTHR36927:SF1">
    <property type="entry name" value="MDO-LIKE PROTEIN"/>
    <property type="match status" value="1"/>
</dbReference>
<dbReference type="EMBL" id="PVNP01000124">
    <property type="protein sequence ID" value="PRO73335.1"/>
    <property type="molecule type" value="Genomic_DNA"/>
</dbReference>
<feature type="transmembrane region" description="Helical" evidence="1">
    <location>
        <begin position="150"/>
        <end position="173"/>
    </location>
</feature>
<evidence type="ECO:0000313" key="4">
    <source>
        <dbReference type="Proteomes" id="UP000238949"/>
    </source>
</evidence>
<dbReference type="AlphaFoldDB" id="A0A2S9VAK4"/>
<feature type="transmembrane region" description="Helical" evidence="1">
    <location>
        <begin position="354"/>
        <end position="377"/>
    </location>
</feature>
<dbReference type="Proteomes" id="UP000238949">
    <property type="component" value="Unassembled WGS sequence"/>
</dbReference>